<dbReference type="Pfam" id="PF00582">
    <property type="entry name" value="Usp"/>
    <property type="match status" value="1"/>
</dbReference>
<dbReference type="GO" id="GO:0000155">
    <property type="term" value="F:phosphorelay sensor kinase activity"/>
    <property type="evidence" value="ECO:0007669"/>
    <property type="project" value="TreeGrafter"/>
</dbReference>
<dbReference type="PANTHER" id="PTHR45569:SF1">
    <property type="entry name" value="SENSOR PROTEIN KDPD"/>
    <property type="match status" value="1"/>
</dbReference>
<reference evidence="2 3" key="1">
    <citation type="submission" date="2017-07" db="EMBL/GenBank/DDBJ databases">
        <title>Paenibacillus herberti R33 genome sequencing and assembly.</title>
        <authorList>
            <person name="Su W."/>
        </authorList>
    </citation>
    <scope>NUCLEOTIDE SEQUENCE [LARGE SCALE GENOMIC DNA]</scope>
    <source>
        <strain evidence="2 3">R33</strain>
    </source>
</reference>
<keyword evidence="2" id="KW-0808">Transferase</keyword>
<dbReference type="RefSeq" id="WP_089523896.1">
    <property type="nucleotide sequence ID" value="NZ_NMUQ01000001.1"/>
</dbReference>
<evidence type="ECO:0000313" key="2">
    <source>
        <dbReference type="EMBL" id="OXM16814.1"/>
    </source>
</evidence>
<comment type="caution">
    <text evidence="2">The sequence shown here is derived from an EMBL/GenBank/DDBJ whole genome shotgun (WGS) entry which is preliminary data.</text>
</comment>
<dbReference type="Proteomes" id="UP000215145">
    <property type="component" value="Unassembled WGS sequence"/>
</dbReference>
<dbReference type="InterPro" id="IPR006016">
    <property type="entry name" value="UspA"/>
</dbReference>
<dbReference type="InterPro" id="IPR052023">
    <property type="entry name" value="Histidine_kinase_KdpD"/>
</dbReference>
<dbReference type="InterPro" id="IPR014729">
    <property type="entry name" value="Rossmann-like_a/b/a_fold"/>
</dbReference>
<dbReference type="PANTHER" id="PTHR45569">
    <property type="entry name" value="SENSOR PROTEIN KDPD"/>
    <property type="match status" value="1"/>
</dbReference>
<dbReference type="AlphaFoldDB" id="A0A229P4D4"/>
<keyword evidence="2" id="KW-0418">Kinase</keyword>
<accession>A0A229P4D4</accession>
<feature type="domain" description="UspA" evidence="1">
    <location>
        <begin position="5"/>
        <end position="122"/>
    </location>
</feature>
<organism evidence="2 3">
    <name type="scientific">Paenibacillus herberti</name>
    <dbReference type="NCBI Taxonomy" id="1619309"/>
    <lineage>
        <taxon>Bacteria</taxon>
        <taxon>Bacillati</taxon>
        <taxon>Bacillota</taxon>
        <taxon>Bacilli</taxon>
        <taxon>Bacillales</taxon>
        <taxon>Paenibacillaceae</taxon>
        <taxon>Paenibacillus</taxon>
    </lineage>
</organism>
<sequence length="221" mass="24779">MTTKEKIMVCVYYGPNGERLIRRGVELAARLNCPLHVLSVIPVSMEELSQKQEAYLNLWRIRCAESGALFFVEHASSRPAVAVIAEIARKRQITGIIVGQSAQSRWQELIRGSFTNELLRRVGKIDLHIVAVQRMDDELEETHERGIHVTVRRAGAEYELSHSLPDSGTVAMGVFFKNLNTEFDSGLLKLKNGAGFAYFKIRKGVVADAAFPPFLEKPKKV</sequence>
<name>A0A229P4D4_9BACL</name>
<dbReference type="GO" id="GO:0005886">
    <property type="term" value="C:plasma membrane"/>
    <property type="evidence" value="ECO:0007669"/>
    <property type="project" value="TreeGrafter"/>
</dbReference>
<gene>
    <name evidence="2" type="ORF">CGZ75_09220</name>
</gene>
<dbReference type="Gene3D" id="3.40.50.620">
    <property type="entry name" value="HUPs"/>
    <property type="match status" value="1"/>
</dbReference>
<protein>
    <submittedName>
        <fullName evidence="2">Histidine kinase</fullName>
    </submittedName>
</protein>
<dbReference type="SUPFAM" id="SSF52402">
    <property type="entry name" value="Adenine nucleotide alpha hydrolases-like"/>
    <property type="match status" value="1"/>
</dbReference>
<dbReference type="EMBL" id="NMUQ01000001">
    <property type="protein sequence ID" value="OXM16814.1"/>
    <property type="molecule type" value="Genomic_DNA"/>
</dbReference>
<dbReference type="OrthoDB" id="9806130at2"/>
<evidence type="ECO:0000313" key="3">
    <source>
        <dbReference type="Proteomes" id="UP000215145"/>
    </source>
</evidence>
<evidence type="ECO:0000259" key="1">
    <source>
        <dbReference type="Pfam" id="PF00582"/>
    </source>
</evidence>
<proteinExistence type="predicted"/>
<keyword evidence="3" id="KW-1185">Reference proteome</keyword>